<dbReference type="EMBL" id="GALX01004012">
    <property type="protein sequence ID" value="JAB64454.1"/>
    <property type="molecule type" value="Transcribed_RNA"/>
</dbReference>
<feature type="non-terminal residue" evidence="1">
    <location>
        <position position="208"/>
    </location>
</feature>
<sequence length="208" mass="23711">MHSTKQTAKFTQISELSNKSCLRSPNIVLKHNNMSVTDSKQIANLFSDYFCKAASDVIDQIQPSNGSVQYIDSMKVKSKSFFFNPFTVPELYELLTKKLNCKFSSGYDEIPPFILKKCLHALIHSLVYLVNMSFAIGHFPDCLRMGKLTPIFKKYDSSFLENYRPITVTSAFSKVFEHAFLHRLHSFIEKNNIISSNQHGFVSSKSTT</sequence>
<name>V5GK76_ANOGL</name>
<organism evidence="1">
    <name type="scientific">Anoplophora glabripennis</name>
    <name type="common">Asian longhorn beetle</name>
    <name type="synonym">Anoplophora nobilis</name>
    <dbReference type="NCBI Taxonomy" id="217634"/>
    <lineage>
        <taxon>Eukaryota</taxon>
        <taxon>Metazoa</taxon>
        <taxon>Ecdysozoa</taxon>
        <taxon>Arthropoda</taxon>
        <taxon>Hexapoda</taxon>
        <taxon>Insecta</taxon>
        <taxon>Pterygota</taxon>
        <taxon>Neoptera</taxon>
        <taxon>Endopterygota</taxon>
        <taxon>Coleoptera</taxon>
        <taxon>Polyphaga</taxon>
        <taxon>Cucujiformia</taxon>
        <taxon>Chrysomeloidea</taxon>
        <taxon>Cerambycidae</taxon>
        <taxon>Lamiinae</taxon>
        <taxon>Lamiini</taxon>
        <taxon>Anoplophora</taxon>
    </lineage>
</organism>
<reference evidence="1" key="1">
    <citation type="submission" date="2013-07" db="EMBL/GenBank/DDBJ databases">
        <title>Midgut Transcriptome Profiling of Anoplphora glabripennis, a Lignocellulose Degrading, Wood-Boring Cerambycid.</title>
        <authorList>
            <person name="Scully E.D."/>
            <person name="Hoover K."/>
            <person name="Carlson J.E."/>
            <person name="Tien M."/>
            <person name="Geib S.M."/>
        </authorList>
    </citation>
    <scope>NUCLEOTIDE SEQUENCE</scope>
</reference>
<dbReference type="PANTHER" id="PTHR47510">
    <property type="entry name" value="REVERSE TRANSCRIPTASE DOMAIN-CONTAINING PROTEIN"/>
    <property type="match status" value="1"/>
</dbReference>
<proteinExistence type="predicted"/>
<evidence type="ECO:0008006" key="2">
    <source>
        <dbReference type="Google" id="ProtNLM"/>
    </source>
</evidence>
<dbReference type="AlphaFoldDB" id="V5GK76"/>
<protein>
    <recommendedName>
        <fullName evidence="2">Reverse transcriptase domain-containing protein</fullName>
    </recommendedName>
</protein>
<evidence type="ECO:0000313" key="1">
    <source>
        <dbReference type="EMBL" id="JAB64454.1"/>
    </source>
</evidence>
<accession>V5GK76</accession>
<dbReference type="PANTHER" id="PTHR47510:SF3">
    <property type="entry name" value="ENDO_EXONUCLEASE_PHOSPHATASE DOMAIN-CONTAINING PROTEIN"/>
    <property type="match status" value="1"/>
</dbReference>